<protein>
    <submittedName>
        <fullName evidence="1">Uncharacterized protein</fullName>
    </submittedName>
</protein>
<reference evidence="1" key="1">
    <citation type="journal article" date="2022" name="bioRxiv">
        <title>Sequencing and chromosome-scale assembly of the giantPleurodeles waltlgenome.</title>
        <authorList>
            <person name="Brown T."/>
            <person name="Elewa A."/>
            <person name="Iarovenko S."/>
            <person name="Subramanian E."/>
            <person name="Araus A.J."/>
            <person name="Petzold A."/>
            <person name="Susuki M."/>
            <person name="Suzuki K.-i.T."/>
            <person name="Hayashi T."/>
            <person name="Toyoda A."/>
            <person name="Oliveira C."/>
            <person name="Osipova E."/>
            <person name="Leigh N.D."/>
            <person name="Simon A."/>
            <person name="Yun M.H."/>
        </authorList>
    </citation>
    <scope>NUCLEOTIDE SEQUENCE</scope>
    <source>
        <strain evidence="1">20211129_DDA</strain>
        <tissue evidence="1">Liver</tissue>
    </source>
</reference>
<dbReference type="Proteomes" id="UP001066276">
    <property type="component" value="Chromosome 5"/>
</dbReference>
<accession>A0AAV7S3F0</accession>
<dbReference type="AlphaFoldDB" id="A0AAV7S3F0"/>
<evidence type="ECO:0000313" key="2">
    <source>
        <dbReference type="Proteomes" id="UP001066276"/>
    </source>
</evidence>
<keyword evidence="2" id="KW-1185">Reference proteome</keyword>
<organism evidence="1 2">
    <name type="scientific">Pleurodeles waltl</name>
    <name type="common">Iberian ribbed newt</name>
    <dbReference type="NCBI Taxonomy" id="8319"/>
    <lineage>
        <taxon>Eukaryota</taxon>
        <taxon>Metazoa</taxon>
        <taxon>Chordata</taxon>
        <taxon>Craniata</taxon>
        <taxon>Vertebrata</taxon>
        <taxon>Euteleostomi</taxon>
        <taxon>Amphibia</taxon>
        <taxon>Batrachia</taxon>
        <taxon>Caudata</taxon>
        <taxon>Salamandroidea</taxon>
        <taxon>Salamandridae</taxon>
        <taxon>Pleurodelinae</taxon>
        <taxon>Pleurodeles</taxon>
    </lineage>
</organism>
<comment type="caution">
    <text evidence="1">The sequence shown here is derived from an EMBL/GenBank/DDBJ whole genome shotgun (WGS) entry which is preliminary data.</text>
</comment>
<evidence type="ECO:0000313" key="1">
    <source>
        <dbReference type="EMBL" id="KAJ1157548.1"/>
    </source>
</evidence>
<proteinExistence type="predicted"/>
<gene>
    <name evidence="1" type="ORF">NDU88_010255</name>
</gene>
<dbReference type="EMBL" id="JANPWB010000009">
    <property type="protein sequence ID" value="KAJ1157548.1"/>
    <property type="molecule type" value="Genomic_DNA"/>
</dbReference>
<sequence length="192" mass="21012">MARLRYWASNLLVCVIRHSSEEAAFVDQLMCRQLVASKESAESPWRGFDGLCGAPTWIHAALELKKSCRTALRIPLRESVGRASTRRATAKAGGGGTRGHMSCFGGGKQHSECSKAAESEGVTYLDSRIRAKGSSEESARVTEKVREGARWKNQDRLSGAQRGGKVRSITRINKSNYKYKTVHPKVTASLSA</sequence>
<name>A0AAV7S3F0_PLEWA</name>